<feature type="region of interest" description="Disordered" evidence="1">
    <location>
        <begin position="1"/>
        <end position="23"/>
    </location>
</feature>
<accession>A0AAD8YUE3</accession>
<dbReference type="AlphaFoldDB" id="A0AAD8YUE3"/>
<evidence type="ECO:0000313" key="2">
    <source>
        <dbReference type="EMBL" id="KAK1787452.1"/>
    </source>
</evidence>
<organism evidence="2 3">
    <name type="scientific">Electrophorus voltai</name>
    <dbReference type="NCBI Taxonomy" id="2609070"/>
    <lineage>
        <taxon>Eukaryota</taxon>
        <taxon>Metazoa</taxon>
        <taxon>Chordata</taxon>
        <taxon>Craniata</taxon>
        <taxon>Vertebrata</taxon>
        <taxon>Euteleostomi</taxon>
        <taxon>Actinopterygii</taxon>
        <taxon>Neopterygii</taxon>
        <taxon>Teleostei</taxon>
        <taxon>Ostariophysi</taxon>
        <taxon>Gymnotiformes</taxon>
        <taxon>Gymnotoidei</taxon>
        <taxon>Gymnotidae</taxon>
        <taxon>Electrophorus</taxon>
    </lineage>
</organism>
<evidence type="ECO:0000256" key="1">
    <source>
        <dbReference type="SAM" id="MobiDB-lite"/>
    </source>
</evidence>
<keyword evidence="3" id="KW-1185">Reference proteome</keyword>
<feature type="region of interest" description="Disordered" evidence="1">
    <location>
        <begin position="297"/>
        <end position="326"/>
    </location>
</feature>
<name>A0AAD8YUE3_9TELE</name>
<sequence length="537" mass="58296">MRLSGCSGRAGGPDPSPFPFRHSTRARTSTFSRRGLCVCAGELRCWQVATRLLFPLRLACVLPHDNVVLCGGRERVLLLLVCFCMRSSVLEAAHTNVQFNSPTRDETRHGEPLLHANRNGHCPVMFAMICKLDCTHMAHVLTFRAIAQTERARVVVRDPHAVETTAGGYRGAHHPWPTHPPLSLLPWGRGAGVRQVSSHVEQAMAANVRGFLKPQCSLAPPPPRGRPGDVCSCFSGMCSLHQRRLSTANRNMGYMGTLGPIGAKHKIWLVQCGQETKDLISHYSGFSRAIKHTSCPLAEDTSLPNQSVPSREARETRPGPKPADPLCALYRGEPSVGAAERVAPGAGHTHREDSLWGNSTWDPRLVRGWDYAALVTSPGGGGTQCWHRIQSQHGRGWEGQTYGGVRSTAEFSRSCADDSPLHTMITLVTRAAASGSISRVIGGPRPGLTSRKETSSASFFLSELRRPCACGIISHITSKLKRTIRPYLSARRWHQINSSYSINSTIMGEGVSAECPATSVDISAEAGCLLCQANNGL</sequence>
<protein>
    <submittedName>
        <fullName evidence="2">Uncharacterized protein</fullName>
    </submittedName>
</protein>
<gene>
    <name evidence="2" type="ORF">P4O66_002931</name>
</gene>
<dbReference type="EMBL" id="JAROKS010000023">
    <property type="protein sequence ID" value="KAK1787452.1"/>
    <property type="molecule type" value="Genomic_DNA"/>
</dbReference>
<dbReference type="Proteomes" id="UP001239994">
    <property type="component" value="Unassembled WGS sequence"/>
</dbReference>
<reference evidence="2" key="1">
    <citation type="submission" date="2023-03" db="EMBL/GenBank/DDBJ databases">
        <title>Electrophorus voltai genome.</title>
        <authorList>
            <person name="Bian C."/>
        </authorList>
    </citation>
    <scope>NUCLEOTIDE SEQUENCE</scope>
    <source>
        <strain evidence="2">CB-2022</strain>
        <tissue evidence="2">Muscle</tissue>
    </source>
</reference>
<evidence type="ECO:0000313" key="3">
    <source>
        <dbReference type="Proteomes" id="UP001239994"/>
    </source>
</evidence>
<proteinExistence type="predicted"/>
<comment type="caution">
    <text evidence="2">The sequence shown here is derived from an EMBL/GenBank/DDBJ whole genome shotgun (WGS) entry which is preliminary data.</text>
</comment>